<evidence type="ECO:0000256" key="1">
    <source>
        <dbReference type="ARBA" id="ARBA00004141"/>
    </source>
</evidence>
<keyword evidence="4 5" id="KW-0472">Membrane</keyword>
<dbReference type="InterPro" id="IPR007568">
    <property type="entry name" value="RTA1"/>
</dbReference>
<evidence type="ECO:0000313" key="6">
    <source>
        <dbReference type="EMBL" id="KAK5055114.1"/>
    </source>
</evidence>
<dbReference type="Pfam" id="PF04479">
    <property type="entry name" value="RTA1"/>
    <property type="match status" value="1"/>
</dbReference>
<comment type="subcellular location">
    <subcellularLocation>
        <location evidence="1">Membrane</location>
        <topology evidence="1">Multi-pass membrane protein</topology>
    </subcellularLocation>
</comment>
<protein>
    <submittedName>
        <fullName evidence="6">Uncharacterized protein</fullName>
    </submittedName>
</protein>
<feature type="transmembrane region" description="Helical" evidence="5">
    <location>
        <begin position="130"/>
        <end position="151"/>
    </location>
</feature>
<keyword evidence="2 5" id="KW-0812">Transmembrane</keyword>
<feature type="transmembrane region" description="Helical" evidence="5">
    <location>
        <begin position="171"/>
        <end position="190"/>
    </location>
</feature>
<comment type="caution">
    <text evidence="6">The sequence shown here is derived from an EMBL/GenBank/DDBJ whole genome shotgun (WGS) entry which is preliminary data.</text>
</comment>
<feature type="transmembrane region" description="Helical" evidence="5">
    <location>
        <begin position="89"/>
        <end position="109"/>
    </location>
</feature>
<dbReference type="AlphaFoldDB" id="A0AAV9NDG3"/>
<dbReference type="GO" id="GO:0000324">
    <property type="term" value="C:fungal-type vacuole"/>
    <property type="evidence" value="ECO:0007669"/>
    <property type="project" value="TreeGrafter"/>
</dbReference>
<proteinExistence type="predicted"/>
<reference evidence="6 7" key="1">
    <citation type="submission" date="2023-08" db="EMBL/GenBank/DDBJ databases">
        <title>Black Yeasts Isolated from many extreme environments.</title>
        <authorList>
            <person name="Coleine C."/>
            <person name="Stajich J.E."/>
            <person name="Selbmann L."/>
        </authorList>
    </citation>
    <scope>NUCLEOTIDE SEQUENCE [LARGE SCALE GENOMIC DNA]</scope>
    <source>
        <strain evidence="6 7">CCFEE 5792</strain>
    </source>
</reference>
<dbReference type="PANTHER" id="PTHR31465">
    <property type="entry name" value="PROTEIN RTA1-RELATED"/>
    <property type="match status" value="1"/>
</dbReference>
<evidence type="ECO:0000256" key="5">
    <source>
        <dbReference type="SAM" id="Phobius"/>
    </source>
</evidence>
<evidence type="ECO:0000256" key="2">
    <source>
        <dbReference type="ARBA" id="ARBA00022692"/>
    </source>
</evidence>
<sequence>MASPLLCDNVTPECPVEASIYGYYPNTFANCFFAAFFGLFTFLNVYLGWRYRTWTYMIGMGLGCLSSCVGYAGRIMLHTNPFNSTAFKLQITLLIIAPAYLSAAIYLTLKHICLCFGEKWSRIRPRFYTWIFIFADSISLALQGAGGGIAASAGSNSKLRAKGDHLAMAGIVWQVFTLTAFGVFVVDFVVRRKRALKLHPFSEEAKATISSSKFRLFALGLATAFIAIFLRCVYRIPEMSGGWRNPIMQNEMLFIICEGV</sequence>
<feature type="transmembrane region" description="Helical" evidence="5">
    <location>
        <begin position="54"/>
        <end position="77"/>
    </location>
</feature>
<dbReference type="EMBL" id="JAVRRD010000009">
    <property type="protein sequence ID" value="KAK5055114.1"/>
    <property type="molecule type" value="Genomic_DNA"/>
</dbReference>
<name>A0AAV9NDG3_9EURO</name>
<evidence type="ECO:0000256" key="3">
    <source>
        <dbReference type="ARBA" id="ARBA00022989"/>
    </source>
</evidence>
<accession>A0AAV9NDG3</accession>
<evidence type="ECO:0000313" key="7">
    <source>
        <dbReference type="Proteomes" id="UP001358417"/>
    </source>
</evidence>
<dbReference type="GeneID" id="89980999"/>
<feature type="transmembrane region" description="Helical" evidence="5">
    <location>
        <begin position="216"/>
        <end position="236"/>
    </location>
</feature>
<keyword evidence="3 5" id="KW-1133">Transmembrane helix</keyword>
<gene>
    <name evidence="6" type="ORF">LTR84_012862</name>
</gene>
<feature type="transmembrane region" description="Helical" evidence="5">
    <location>
        <begin position="27"/>
        <end position="47"/>
    </location>
</feature>
<organism evidence="6 7">
    <name type="scientific">Exophiala bonariae</name>
    <dbReference type="NCBI Taxonomy" id="1690606"/>
    <lineage>
        <taxon>Eukaryota</taxon>
        <taxon>Fungi</taxon>
        <taxon>Dikarya</taxon>
        <taxon>Ascomycota</taxon>
        <taxon>Pezizomycotina</taxon>
        <taxon>Eurotiomycetes</taxon>
        <taxon>Chaetothyriomycetidae</taxon>
        <taxon>Chaetothyriales</taxon>
        <taxon>Herpotrichiellaceae</taxon>
        <taxon>Exophiala</taxon>
    </lineage>
</organism>
<keyword evidence="7" id="KW-1185">Reference proteome</keyword>
<dbReference type="GO" id="GO:0005886">
    <property type="term" value="C:plasma membrane"/>
    <property type="evidence" value="ECO:0007669"/>
    <property type="project" value="TreeGrafter"/>
</dbReference>
<evidence type="ECO:0000256" key="4">
    <source>
        <dbReference type="ARBA" id="ARBA00023136"/>
    </source>
</evidence>
<dbReference type="PANTHER" id="PTHR31465:SF8">
    <property type="entry name" value="DOMAIN PROTEIN, PUTATIVE (AFU_ORTHOLOGUE AFUA_6G14140)-RELATED"/>
    <property type="match status" value="1"/>
</dbReference>
<dbReference type="Proteomes" id="UP001358417">
    <property type="component" value="Unassembled WGS sequence"/>
</dbReference>
<dbReference type="RefSeq" id="XP_064707545.1">
    <property type="nucleotide sequence ID" value="XM_064856369.1"/>
</dbReference>